<dbReference type="PANTHER" id="PTHR22911:SF137">
    <property type="entry name" value="SOLUTE CARRIER FAMILY 35 MEMBER G2-RELATED"/>
    <property type="match status" value="1"/>
</dbReference>
<keyword evidence="7 8" id="KW-0472">Membrane</keyword>
<dbReference type="InterPro" id="IPR004626">
    <property type="entry name" value="RarD"/>
</dbReference>
<dbReference type="SUPFAM" id="SSF103481">
    <property type="entry name" value="Multidrug resistance efflux transporter EmrE"/>
    <property type="match status" value="2"/>
</dbReference>
<evidence type="ECO:0000313" key="11">
    <source>
        <dbReference type="Proteomes" id="UP001156694"/>
    </source>
</evidence>
<dbReference type="EMBL" id="BSNN01000002">
    <property type="protein sequence ID" value="GLQ34731.1"/>
    <property type="molecule type" value="Genomic_DNA"/>
</dbReference>
<dbReference type="Pfam" id="PF00892">
    <property type="entry name" value="EamA"/>
    <property type="match status" value="2"/>
</dbReference>
<evidence type="ECO:0000256" key="4">
    <source>
        <dbReference type="ARBA" id="ARBA00022475"/>
    </source>
</evidence>
<sequence>MKEDVKAVCAMGLACCIWGLSALYYRAIDHIPPLEVLSHRTLWAACFIGILLRIEGRIVAVPLRQIWVVMAASVLISVNWFLFIYAVQIGAVAQTSLGYYMFPLVAVVLGALFLREELSRMQWAAVILAGLAVVILSIGQGQLPWVSVMLALTFGLYGLVKKPLSLGPKQSVFWEVLLLFPLALIWLLGVHFLGWRGVVDAQGGWFGTGWNTLLLMFSGVLTGGPLVLMAYAMKRLRLATVGLVQYVNPTLQFILATLIFMEPFGGEHLLAFGLIWLGLGIYSWEALRQEK</sequence>
<feature type="transmembrane region" description="Helical" evidence="8">
    <location>
        <begin position="66"/>
        <end position="91"/>
    </location>
</feature>
<dbReference type="InterPro" id="IPR037185">
    <property type="entry name" value="EmrE-like"/>
</dbReference>
<dbReference type="InterPro" id="IPR000620">
    <property type="entry name" value="EamA_dom"/>
</dbReference>
<dbReference type="Proteomes" id="UP001156694">
    <property type="component" value="Unassembled WGS sequence"/>
</dbReference>
<feature type="transmembrane region" description="Helical" evidence="8">
    <location>
        <begin position="213"/>
        <end position="231"/>
    </location>
</feature>
<feature type="domain" description="EamA" evidence="9">
    <location>
        <begin position="148"/>
        <end position="282"/>
    </location>
</feature>
<feature type="transmembrane region" description="Helical" evidence="8">
    <location>
        <begin position="243"/>
        <end position="262"/>
    </location>
</feature>
<keyword evidence="6 8" id="KW-1133">Transmembrane helix</keyword>
<evidence type="ECO:0000256" key="2">
    <source>
        <dbReference type="ARBA" id="ARBA00007362"/>
    </source>
</evidence>
<evidence type="ECO:0000313" key="10">
    <source>
        <dbReference type="EMBL" id="GLQ34731.1"/>
    </source>
</evidence>
<evidence type="ECO:0000256" key="8">
    <source>
        <dbReference type="SAM" id="Phobius"/>
    </source>
</evidence>
<organism evidence="10 11">
    <name type="scientific">Amylibacter marinus</name>
    <dbReference type="NCBI Taxonomy" id="1475483"/>
    <lineage>
        <taxon>Bacteria</taxon>
        <taxon>Pseudomonadati</taxon>
        <taxon>Pseudomonadota</taxon>
        <taxon>Alphaproteobacteria</taxon>
        <taxon>Rhodobacterales</taxon>
        <taxon>Paracoccaceae</taxon>
        <taxon>Amylibacter</taxon>
    </lineage>
</organism>
<evidence type="ECO:0000259" key="9">
    <source>
        <dbReference type="Pfam" id="PF00892"/>
    </source>
</evidence>
<evidence type="ECO:0000256" key="1">
    <source>
        <dbReference type="ARBA" id="ARBA00004651"/>
    </source>
</evidence>
<keyword evidence="4" id="KW-1003">Cell membrane</keyword>
<feature type="transmembrane region" description="Helical" evidence="8">
    <location>
        <begin position="144"/>
        <end position="160"/>
    </location>
</feature>
<reference evidence="11" key="1">
    <citation type="journal article" date="2019" name="Int. J. Syst. Evol. Microbiol.">
        <title>The Global Catalogue of Microorganisms (GCM) 10K type strain sequencing project: providing services to taxonomists for standard genome sequencing and annotation.</title>
        <authorList>
            <consortium name="The Broad Institute Genomics Platform"/>
            <consortium name="The Broad Institute Genome Sequencing Center for Infectious Disease"/>
            <person name="Wu L."/>
            <person name="Ma J."/>
        </authorList>
    </citation>
    <scope>NUCLEOTIDE SEQUENCE [LARGE SCALE GENOMIC DNA]</scope>
    <source>
        <strain evidence="11">NBRC 110140</strain>
    </source>
</reference>
<dbReference type="NCBIfam" id="TIGR00688">
    <property type="entry name" value="rarD"/>
    <property type="match status" value="1"/>
</dbReference>
<comment type="subcellular location">
    <subcellularLocation>
        <location evidence="1">Cell membrane</location>
        <topology evidence="1">Multi-pass membrane protein</topology>
    </subcellularLocation>
</comment>
<feature type="transmembrane region" description="Helical" evidence="8">
    <location>
        <begin position="121"/>
        <end position="138"/>
    </location>
</feature>
<gene>
    <name evidence="10" type="ORF">GCM10007939_10140</name>
</gene>
<dbReference type="RefSeq" id="WP_284376672.1">
    <property type="nucleotide sequence ID" value="NZ_BSNN01000002.1"/>
</dbReference>
<keyword evidence="5 8" id="KW-0812">Transmembrane</keyword>
<feature type="transmembrane region" description="Helical" evidence="8">
    <location>
        <begin position="7"/>
        <end position="25"/>
    </location>
</feature>
<accession>A0ABQ5VU88</accession>
<feature type="domain" description="EamA" evidence="9">
    <location>
        <begin position="7"/>
        <end position="137"/>
    </location>
</feature>
<evidence type="ECO:0000256" key="5">
    <source>
        <dbReference type="ARBA" id="ARBA00022692"/>
    </source>
</evidence>
<dbReference type="PANTHER" id="PTHR22911">
    <property type="entry name" value="ACYL-MALONYL CONDENSING ENZYME-RELATED"/>
    <property type="match status" value="1"/>
</dbReference>
<comment type="caution">
    <text evidence="10">The sequence shown here is derived from an EMBL/GenBank/DDBJ whole genome shotgun (WGS) entry which is preliminary data.</text>
</comment>
<protein>
    <submittedName>
        <fullName evidence="10">Permease</fullName>
    </submittedName>
</protein>
<keyword evidence="3" id="KW-0813">Transport</keyword>
<feature type="transmembrane region" description="Helical" evidence="8">
    <location>
        <begin position="268"/>
        <end position="287"/>
    </location>
</feature>
<proteinExistence type="inferred from homology"/>
<feature type="transmembrane region" description="Helical" evidence="8">
    <location>
        <begin position="37"/>
        <end position="54"/>
    </location>
</feature>
<evidence type="ECO:0000256" key="6">
    <source>
        <dbReference type="ARBA" id="ARBA00022989"/>
    </source>
</evidence>
<keyword evidence="11" id="KW-1185">Reference proteome</keyword>
<evidence type="ECO:0000256" key="7">
    <source>
        <dbReference type="ARBA" id="ARBA00023136"/>
    </source>
</evidence>
<comment type="similarity">
    <text evidence="2">Belongs to the EamA transporter family.</text>
</comment>
<feature type="transmembrane region" description="Helical" evidence="8">
    <location>
        <begin position="172"/>
        <end position="193"/>
    </location>
</feature>
<name>A0ABQ5VU88_9RHOB</name>
<evidence type="ECO:0000256" key="3">
    <source>
        <dbReference type="ARBA" id="ARBA00022448"/>
    </source>
</evidence>
<feature type="transmembrane region" description="Helical" evidence="8">
    <location>
        <begin position="97"/>
        <end position="114"/>
    </location>
</feature>